<comment type="similarity">
    <text evidence="1">Belongs to the UPF0065 (bug) family.</text>
</comment>
<feature type="signal peptide" evidence="2">
    <location>
        <begin position="1"/>
        <end position="26"/>
    </location>
</feature>
<proteinExistence type="inferred from homology"/>
<name>A0ABT3NTS5_9PROT</name>
<dbReference type="InterPro" id="IPR042100">
    <property type="entry name" value="Bug_dom1"/>
</dbReference>
<organism evidence="3 4">
    <name type="scientific">Sabulicella glaciei</name>
    <dbReference type="NCBI Taxonomy" id="2984948"/>
    <lineage>
        <taxon>Bacteria</taxon>
        <taxon>Pseudomonadati</taxon>
        <taxon>Pseudomonadota</taxon>
        <taxon>Alphaproteobacteria</taxon>
        <taxon>Acetobacterales</taxon>
        <taxon>Acetobacteraceae</taxon>
        <taxon>Sabulicella</taxon>
    </lineage>
</organism>
<evidence type="ECO:0000256" key="2">
    <source>
        <dbReference type="SAM" id="SignalP"/>
    </source>
</evidence>
<evidence type="ECO:0000313" key="3">
    <source>
        <dbReference type="EMBL" id="MCW8085561.1"/>
    </source>
</evidence>
<dbReference type="EMBL" id="JAPFQI010000004">
    <property type="protein sequence ID" value="MCW8085561.1"/>
    <property type="molecule type" value="Genomic_DNA"/>
</dbReference>
<protein>
    <submittedName>
        <fullName evidence="3">Tripartite tricarboxylate transporter substrate binding protein</fullName>
    </submittedName>
</protein>
<reference evidence="3 4" key="1">
    <citation type="submission" date="2022-10" db="EMBL/GenBank/DDBJ databases">
        <title>Roseococcus glaciei nov., sp. nov., isolated from glacier.</title>
        <authorList>
            <person name="Liu Q."/>
            <person name="Xin Y.-H."/>
        </authorList>
    </citation>
    <scope>NUCLEOTIDE SEQUENCE [LARGE SCALE GENOMIC DNA]</scope>
    <source>
        <strain evidence="3 4">MDT2-1-1</strain>
    </source>
</reference>
<comment type="caution">
    <text evidence="3">The sequence shown here is derived from an EMBL/GenBank/DDBJ whole genome shotgun (WGS) entry which is preliminary data.</text>
</comment>
<feature type="chain" id="PRO_5046075154" evidence="2">
    <location>
        <begin position="27"/>
        <end position="324"/>
    </location>
</feature>
<dbReference type="Gene3D" id="3.40.190.150">
    <property type="entry name" value="Bordetella uptake gene, domain 1"/>
    <property type="match status" value="1"/>
</dbReference>
<dbReference type="PANTHER" id="PTHR42928:SF5">
    <property type="entry name" value="BLR1237 PROTEIN"/>
    <property type="match status" value="1"/>
</dbReference>
<dbReference type="PANTHER" id="PTHR42928">
    <property type="entry name" value="TRICARBOXYLATE-BINDING PROTEIN"/>
    <property type="match status" value="1"/>
</dbReference>
<keyword evidence="2" id="KW-0732">Signal</keyword>
<dbReference type="Pfam" id="PF03401">
    <property type="entry name" value="TctC"/>
    <property type="match status" value="1"/>
</dbReference>
<evidence type="ECO:0000256" key="1">
    <source>
        <dbReference type="ARBA" id="ARBA00006987"/>
    </source>
</evidence>
<dbReference type="Gene3D" id="3.40.190.10">
    <property type="entry name" value="Periplasmic binding protein-like II"/>
    <property type="match status" value="1"/>
</dbReference>
<sequence>MTHVTRRAAALSVPALALATAARAQAWPERPVTLVIPFAPGAFTDAVGRFTAAGLTQRLGQSVVAENRPGAGGSVAARTVARSAPDGYTLMIGTQGTKASNASLLRNPGYDPESDFTPVHGLAKIVGTLVCRPDAPWRNVAELVADAKRRPGQITYGSAGIGTVQHLLGEMFKLSTGADLAHVPYRGGAPALADLLAGNVQLMFEYPNPGIEMIRAGRIRPLAVAAPERLPGLPDVPTMSEEGVRNVEAETWFALFGPRDLPPAVTARLERETAEIMASEGFRDFLARQGALPLALRGEAFRRFVSAEVAKWRAFANATNFRID</sequence>
<dbReference type="RefSeq" id="WP_301589473.1">
    <property type="nucleotide sequence ID" value="NZ_JAPFQI010000004.1"/>
</dbReference>
<dbReference type="CDD" id="cd07012">
    <property type="entry name" value="PBP2_Bug_TTT"/>
    <property type="match status" value="1"/>
</dbReference>
<dbReference type="PIRSF" id="PIRSF017082">
    <property type="entry name" value="YflP"/>
    <property type="match status" value="1"/>
</dbReference>
<dbReference type="SUPFAM" id="SSF53850">
    <property type="entry name" value="Periplasmic binding protein-like II"/>
    <property type="match status" value="1"/>
</dbReference>
<keyword evidence="4" id="KW-1185">Reference proteome</keyword>
<dbReference type="InterPro" id="IPR005064">
    <property type="entry name" value="BUG"/>
</dbReference>
<accession>A0ABT3NTS5</accession>
<gene>
    <name evidence="3" type="ORF">OF850_07985</name>
</gene>
<evidence type="ECO:0000313" key="4">
    <source>
        <dbReference type="Proteomes" id="UP001526430"/>
    </source>
</evidence>
<dbReference type="Proteomes" id="UP001526430">
    <property type="component" value="Unassembled WGS sequence"/>
</dbReference>